<reference evidence="4" key="1">
    <citation type="journal article" date="2008" name="J. Bacteriol.">
        <title>Genome sequence of Thermofilum pendens reveals an exceptional loss of biosynthetic pathways without genome reduction.</title>
        <authorList>
            <person name="Anderson I."/>
            <person name="Rodriguez J."/>
            <person name="Susanti D."/>
            <person name="Porat I."/>
            <person name="Reich C."/>
            <person name="Ulrich L.E."/>
            <person name="Elkins J.G."/>
            <person name="Mavromatis K."/>
            <person name="Lykidis A."/>
            <person name="Kim E."/>
            <person name="Thompson L.S."/>
            <person name="Nolan M."/>
            <person name="Land M."/>
            <person name="Copeland A."/>
            <person name="Lapidus A."/>
            <person name="Lucas S."/>
            <person name="Detter C."/>
            <person name="Zhulin I.B."/>
            <person name="Olsen G.J."/>
            <person name="Whitman W."/>
            <person name="Mukhopadhyay B."/>
            <person name="Bristow J."/>
            <person name="Kyrpides N."/>
        </authorList>
    </citation>
    <scope>NUCLEOTIDE SEQUENCE [LARGE SCALE GENOMIC DNA]</scope>
    <source>
        <strain evidence="4">DSM 2475 / Hrk 5</strain>
    </source>
</reference>
<accession>A1S0R9</accession>
<dbReference type="PANTHER" id="PTHR36120">
    <property type="entry name" value="FUCOSE ISOMERASE"/>
    <property type="match status" value="1"/>
</dbReference>
<evidence type="ECO:0008006" key="5">
    <source>
        <dbReference type="Google" id="ProtNLM"/>
    </source>
</evidence>
<gene>
    <name evidence="3" type="ordered locus">Tpen_1654</name>
</gene>
<dbReference type="KEGG" id="tpe:Tpen_1654"/>
<dbReference type="AlphaFoldDB" id="A1S0R9"/>
<dbReference type="RefSeq" id="WP_011753314.1">
    <property type="nucleotide sequence ID" value="NC_008698.1"/>
</dbReference>
<dbReference type="PANTHER" id="PTHR36120:SF2">
    <property type="entry name" value="FUCOSE ISOMERASE"/>
    <property type="match status" value="1"/>
</dbReference>
<dbReference type="Proteomes" id="UP000000641">
    <property type="component" value="Chromosome"/>
</dbReference>
<proteinExistence type="predicted"/>
<keyword evidence="1" id="KW-0413">Isomerase</keyword>
<dbReference type="eggNOG" id="arCOG01772">
    <property type="taxonomic scope" value="Archaea"/>
</dbReference>
<dbReference type="EMBL" id="CP000505">
    <property type="protein sequence ID" value="ABL79049.1"/>
    <property type="molecule type" value="Genomic_DNA"/>
</dbReference>
<dbReference type="GO" id="GO:0016861">
    <property type="term" value="F:intramolecular oxidoreductase activity, interconverting aldoses and ketoses"/>
    <property type="evidence" value="ECO:0007669"/>
    <property type="project" value="InterPro"/>
</dbReference>
<sequence>MNVYAVAFASRIHGEGYYRQAYSYVSSVLRVPVYPEVVAERDTLKKAVEELRGSLPLAVVLTGGTSGLIQEFASEGGFRAVALLAQGEHNSLASAISARAALESRGVGVALFHCGSFSDGNCAAAASAAVRVARGAGRVLGARVGVVGSKPRYADVFSSRLGWTIEVVPAEELFSAAESAPREAVESFLSRVSGVPGFELYRSSLEHVGGVYYALRRLSEEKRLDAVAVDCFPYLVEHRVSPCVALALLNADGFAAACEADLYSALLMLVSRELTGSSGWIANATHFEGRVGVFSHCTIAFDIARAPSLVDHFESGYPVAVASQLQPGEVTVASLSRDLSEVYVARGRVVRSGFISRAMCRTQAHVEFDFDAEVIPLVAPANHHLVMPGDVVREVKSVSKLLGLRVKEYSKEA</sequence>
<name>A1S0R9_THEPD</name>
<dbReference type="HOGENOM" id="CLU_055583_0_0_2"/>
<evidence type="ECO:0000313" key="4">
    <source>
        <dbReference type="Proteomes" id="UP000000641"/>
    </source>
</evidence>
<keyword evidence="4" id="KW-1185">Reference proteome</keyword>
<dbReference type="GO" id="GO:0005996">
    <property type="term" value="P:monosaccharide metabolic process"/>
    <property type="evidence" value="ECO:0007669"/>
    <property type="project" value="InterPro"/>
</dbReference>
<dbReference type="EnsemblBacteria" id="ABL79049">
    <property type="protein sequence ID" value="ABL79049"/>
    <property type="gene ID" value="Tpen_1654"/>
</dbReference>
<organism evidence="3 4">
    <name type="scientific">Thermofilum pendens (strain DSM 2475 / Hrk 5)</name>
    <dbReference type="NCBI Taxonomy" id="368408"/>
    <lineage>
        <taxon>Archaea</taxon>
        <taxon>Thermoproteota</taxon>
        <taxon>Thermoprotei</taxon>
        <taxon>Thermofilales</taxon>
        <taxon>Thermofilaceae</taxon>
        <taxon>Thermofilum</taxon>
    </lineage>
</organism>
<dbReference type="OrthoDB" id="26618at2157"/>
<evidence type="ECO:0000256" key="2">
    <source>
        <dbReference type="ARBA" id="ARBA00023277"/>
    </source>
</evidence>
<dbReference type="GeneID" id="4601731"/>
<keyword evidence="2" id="KW-0119">Carbohydrate metabolism</keyword>
<dbReference type="STRING" id="368408.Tpen_1654"/>
<dbReference type="GO" id="GO:0005737">
    <property type="term" value="C:cytoplasm"/>
    <property type="evidence" value="ECO:0007669"/>
    <property type="project" value="InterPro"/>
</dbReference>
<dbReference type="InterPro" id="IPR009015">
    <property type="entry name" value="Fucose_isomerase_N/cen_sf"/>
</dbReference>
<protein>
    <recommendedName>
        <fullName evidence="5">Fucose isomerase</fullName>
    </recommendedName>
</protein>
<evidence type="ECO:0000313" key="3">
    <source>
        <dbReference type="EMBL" id="ABL79049.1"/>
    </source>
</evidence>
<evidence type="ECO:0000256" key="1">
    <source>
        <dbReference type="ARBA" id="ARBA00023235"/>
    </source>
</evidence>
<dbReference type="SUPFAM" id="SSF53743">
    <property type="entry name" value="FucI/AraA N-terminal and middle domains"/>
    <property type="match status" value="1"/>
</dbReference>